<name>A0ABN0H3M5_9LEPT</name>
<reference evidence="1 2" key="1">
    <citation type="submission" date="2012-08" db="EMBL/GenBank/DDBJ databases">
        <authorList>
            <person name="Harkins D.M."/>
            <person name="Durkin A.S."/>
            <person name="Selengut J.D."/>
            <person name="Sanka R."/>
            <person name="DePew J."/>
            <person name="Purushe J."/>
            <person name="Matthias M.A."/>
            <person name="Vinetz J.M."/>
            <person name="Sutton G.G."/>
            <person name="Nelson W.C."/>
            <person name="Fouts D.E."/>
        </authorList>
    </citation>
    <scope>NUCLEOTIDE SEQUENCE [LARGE SCALE GENOMIC DNA]</scope>
    <source>
        <strain evidence="1 2">MMD4847</strain>
    </source>
</reference>
<dbReference type="EMBL" id="AHOM02000010">
    <property type="protein sequence ID" value="EJZ40284.1"/>
    <property type="molecule type" value="Genomic_DNA"/>
</dbReference>
<dbReference type="Proteomes" id="UP000018720">
    <property type="component" value="Unassembled WGS sequence"/>
</dbReference>
<sequence>MKIVSDASPLVCFQFLKGQFHPQNSIFFPIPQKPGPFLLGP</sequence>
<proteinExistence type="predicted"/>
<protein>
    <submittedName>
        <fullName evidence="1">Uncharacterized protein</fullName>
    </submittedName>
</protein>
<comment type="caution">
    <text evidence="1">The sequence shown here is derived from an EMBL/GenBank/DDBJ whole genome shotgun (WGS) entry which is preliminary data.</text>
</comment>
<keyword evidence="2" id="KW-1185">Reference proteome</keyword>
<gene>
    <name evidence="1" type="ORF">LEP1GSC178_1580</name>
</gene>
<accession>A0ABN0H3M5</accession>
<organism evidence="1 2">
    <name type="scientific">Leptospira licerasiae str. MMD4847</name>
    <dbReference type="NCBI Taxonomy" id="1049971"/>
    <lineage>
        <taxon>Bacteria</taxon>
        <taxon>Pseudomonadati</taxon>
        <taxon>Spirochaetota</taxon>
        <taxon>Spirochaetia</taxon>
        <taxon>Leptospirales</taxon>
        <taxon>Leptospiraceae</taxon>
        <taxon>Leptospira</taxon>
    </lineage>
</organism>
<evidence type="ECO:0000313" key="1">
    <source>
        <dbReference type="EMBL" id="EJZ40284.1"/>
    </source>
</evidence>
<evidence type="ECO:0000313" key="2">
    <source>
        <dbReference type="Proteomes" id="UP000018720"/>
    </source>
</evidence>